<dbReference type="Gene3D" id="3.40.50.700">
    <property type="entry name" value="NADH:ubiquinone oxidoreductase-like, 20kDa subunit"/>
    <property type="match status" value="1"/>
</dbReference>
<dbReference type="SUPFAM" id="SSF56770">
    <property type="entry name" value="HydA/Nqo6-like"/>
    <property type="match status" value="1"/>
</dbReference>
<dbReference type="EMBL" id="CP000352">
    <property type="protein sequence ID" value="ABF08407.1"/>
    <property type="molecule type" value="Genomic_DNA"/>
</dbReference>
<keyword evidence="2 5" id="KW-0560">Oxidoreductase</keyword>
<feature type="domain" description="NADH:ubiquinone oxidoreductase-like 20kDa subunit" evidence="4">
    <location>
        <begin position="41"/>
        <end position="191"/>
    </location>
</feature>
<gene>
    <name evidence="5" type="primary">hoxY</name>
    <name evidence="5" type="ordered locus">Rmet_1524</name>
</gene>
<protein>
    <submittedName>
        <fullName evidence="5">NAD-reducing hydrogenase hoxS delta subunit</fullName>
        <ecNumber evidence="5">1.12.1.2</ecNumber>
    </submittedName>
</protein>
<dbReference type="Pfam" id="PF01058">
    <property type="entry name" value="Oxidored_q6"/>
    <property type="match status" value="1"/>
</dbReference>
<accession>Q1LN69</accession>
<comment type="cofactor">
    <cofactor evidence="1">
        <name>[3Fe-4S] cluster</name>
        <dbReference type="ChEBI" id="CHEBI:21137"/>
    </cofactor>
</comment>
<dbReference type="GO" id="GO:0047985">
    <property type="term" value="F:hydrogen dehydrogenase activity"/>
    <property type="evidence" value="ECO:0007669"/>
    <property type="project" value="UniProtKB-EC"/>
</dbReference>
<dbReference type="InterPro" id="IPR006137">
    <property type="entry name" value="NADH_UbQ_OxRdtase-like_20kDa"/>
</dbReference>
<dbReference type="PANTHER" id="PTHR42845:SF1">
    <property type="entry name" value="HYDROGENASE SMALL SUBUNIT"/>
    <property type="match status" value="1"/>
</dbReference>
<evidence type="ECO:0000256" key="1">
    <source>
        <dbReference type="ARBA" id="ARBA00001927"/>
    </source>
</evidence>
<keyword evidence="3" id="KW-0003">3Fe-4S</keyword>
<sequence length="209" mass="22760">MSTAAKNELASHELPATPMDPALAANREGKIKVSMIGLCGCWGCTLSFLDMDERLLPLLEKITILRSSLTDIKRIPERCAIGFVEGGVANEENIETLEHFRENCDILISVGACAVWGGVPAMRNVVELKDCLAEAYVNSATAVAGAKAVIPFHPDIPRITTKVYPCHEVVKMDYFIPGCPPDGDAIFKVLDDLVNGRPFDLPSSINRYD</sequence>
<evidence type="ECO:0000259" key="4">
    <source>
        <dbReference type="Pfam" id="PF01058"/>
    </source>
</evidence>
<dbReference type="PANTHER" id="PTHR42845">
    <property type="entry name" value="COENZYME F420-REDUCING HYDROGENASE, GAMMA SUBUNIT"/>
    <property type="match status" value="1"/>
</dbReference>
<dbReference type="RefSeq" id="WP_011516267.1">
    <property type="nucleotide sequence ID" value="NC_007973.1"/>
</dbReference>
<dbReference type="KEGG" id="rme:Rmet_1524"/>
<evidence type="ECO:0000313" key="5">
    <source>
        <dbReference type="EMBL" id="ABF08407.1"/>
    </source>
</evidence>
<keyword evidence="3" id="KW-0408">Iron</keyword>
<evidence type="ECO:0000256" key="2">
    <source>
        <dbReference type="ARBA" id="ARBA00023002"/>
    </source>
</evidence>
<dbReference type="HOGENOM" id="CLU_093095_0_0_4"/>
<dbReference type="Proteomes" id="UP000002429">
    <property type="component" value="Chromosome"/>
</dbReference>
<dbReference type="EC" id="1.12.1.2" evidence="5"/>
<evidence type="ECO:0000313" key="6">
    <source>
        <dbReference type="Proteomes" id="UP000002429"/>
    </source>
</evidence>
<dbReference type="eggNOG" id="COG1941">
    <property type="taxonomic scope" value="Bacteria"/>
</dbReference>
<proteinExistence type="predicted"/>
<dbReference type="InterPro" id="IPR051349">
    <property type="entry name" value="Hydrogenase_assoc-protein"/>
</dbReference>
<dbReference type="AlphaFoldDB" id="Q1LN69"/>
<dbReference type="STRING" id="266264.Rmet_1524"/>
<dbReference type="GO" id="GO:0051538">
    <property type="term" value="F:3 iron, 4 sulfur cluster binding"/>
    <property type="evidence" value="ECO:0007669"/>
    <property type="project" value="UniProtKB-KW"/>
</dbReference>
<organism evidence="5 6">
    <name type="scientific">Cupriavidus metallidurans (strain ATCC 43123 / DSM 2839 / NBRC 102507 / CH34)</name>
    <name type="common">Ralstonia metallidurans</name>
    <dbReference type="NCBI Taxonomy" id="266264"/>
    <lineage>
        <taxon>Bacteria</taxon>
        <taxon>Pseudomonadati</taxon>
        <taxon>Pseudomonadota</taxon>
        <taxon>Betaproteobacteria</taxon>
        <taxon>Burkholderiales</taxon>
        <taxon>Burkholderiaceae</taxon>
        <taxon>Cupriavidus</taxon>
    </lineage>
</organism>
<name>Q1LN69_CUPMC</name>
<dbReference type="InterPro" id="IPR037024">
    <property type="entry name" value="NiFe_Hase_small_N_sf"/>
</dbReference>
<keyword evidence="3" id="KW-0411">Iron-sulfur</keyword>
<reference evidence="6" key="1">
    <citation type="journal article" date="2010" name="PLoS ONE">
        <title>The complete genome sequence of Cupriavidus metallidurans strain CH34, a master survivalist in harsh and anthropogenic environments.</title>
        <authorList>
            <person name="Janssen P.J."/>
            <person name="Van Houdt R."/>
            <person name="Moors H."/>
            <person name="Monsieurs P."/>
            <person name="Morin N."/>
            <person name="Michaux A."/>
            <person name="Benotmane M.A."/>
            <person name="Leys N."/>
            <person name="Vallaeys T."/>
            <person name="Lapidus A."/>
            <person name="Monchy S."/>
            <person name="Medigue C."/>
            <person name="Taghavi S."/>
            <person name="McCorkle S."/>
            <person name="Dunn J."/>
            <person name="van der Lelie D."/>
            <person name="Mergeay M."/>
        </authorList>
    </citation>
    <scope>NUCLEOTIDE SEQUENCE [LARGE SCALE GENOMIC DNA]</scope>
    <source>
        <strain evidence="6">ATCC 43123 / DSM 2839 / NBRC 102507 / CH34</strain>
    </source>
</reference>
<keyword evidence="6" id="KW-1185">Reference proteome</keyword>
<evidence type="ECO:0000256" key="3">
    <source>
        <dbReference type="ARBA" id="ARBA00023291"/>
    </source>
</evidence>
<keyword evidence="3" id="KW-0479">Metal-binding</keyword>